<evidence type="ECO:0000313" key="4">
    <source>
        <dbReference type="Proteomes" id="UP000001816"/>
    </source>
</evidence>
<dbReference type="CDD" id="cd04301">
    <property type="entry name" value="NAT_SF"/>
    <property type="match status" value="1"/>
</dbReference>
<proteinExistence type="predicted"/>
<keyword evidence="1" id="KW-0808">Transferase</keyword>
<sequence>MNEPASIRSRSLAGLRADGVAVITLRTTRPGDLGWIIQRHGELYAAEQGWDHRFEGVVAGVVADYVKTHDPAREACWIAEHDGAPVGSIMLARETDTVGRLRLLLVEPSARGLGVGEALIAACIARAREAGYAEMVLWTQSILLPARRLYARFGFVLEDSWDYDGFADGLVSESWRLKL</sequence>
<dbReference type="PANTHER" id="PTHR13947">
    <property type="entry name" value="GNAT FAMILY N-ACETYLTRANSFERASE"/>
    <property type="match status" value="1"/>
</dbReference>
<evidence type="ECO:0000259" key="2">
    <source>
        <dbReference type="PROSITE" id="PS51186"/>
    </source>
</evidence>
<dbReference type="STRING" id="190650.CC_0191"/>
<dbReference type="PANTHER" id="PTHR13947:SF37">
    <property type="entry name" value="LD18367P"/>
    <property type="match status" value="1"/>
</dbReference>
<organism evidence="3 4">
    <name type="scientific">Caulobacter vibrioides (strain ATCC 19089 / CIP 103742 / CB 15)</name>
    <name type="common">Caulobacter crescentus</name>
    <dbReference type="NCBI Taxonomy" id="190650"/>
    <lineage>
        <taxon>Bacteria</taxon>
        <taxon>Pseudomonadati</taxon>
        <taxon>Pseudomonadota</taxon>
        <taxon>Alphaproteobacteria</taxon>
        <taxon>Caulobacterales</taxon>
        <taxon>Caulobacteraceae</taxon>
        <taxon>Caulobacter</taxon>
    </lineage>
</organism>
<dbReference type="GO" id="GO:0008080">
    <property type="term" value="F:N-acetyltransferase activity"/>
    <property type="evidence" value="ECO:0007669"/>
    <property type="project" value="InterPro"/>
</dbReference>
<dbReference type="BioCyc" id="CAULO:CC0191-MONOMER"/>
<evidence type="ECO:0000256" key="1">
    <source>
        <dbReference type="ARBA" id="ARBA00022679"/>
    </source>
</evidence>
<dbReference type="KEGG" id="ccr:CC_0191"/>
<dbReference type="HOGENOM" id="CLU_105924_1_0_5"/>
<accession>Q9ABN5</accession>
<dbReference type="PIR" id="F87272">
    <property type="entry name" value="F87272"/>
</dbReference>
<dbReference type="PROSITE" id="PS51186">
    <property type="entry name" value="GNAT"/>
    <property type="match status" value="1"/>
</dbReference>
<keyword evidence="4" id="KW-1185">Reference proteome</keyword>
<dbReference type="AlphaFoldDB" id="Q9ABN5"/>
<dbReference type="EMBL" id="AE005673">
    <property type="protein sequence ID" value="AAK22178.1"/>
    <property type="molecule type" value="Genomic_DNA"/>
</dbReference>
<dbReference type="RefSeq" id="WP_010918080.1">
    <property type="nucleotide sequence ID" value="NC_002696.2"/>
</dbReference>
<dbReference type="SUPFAM" id="SSF55729">
    <property type="entry name" value="Acyl-CoA N-acyltransferases (Nat)"/>
    <property type="match status" value="1"/>
</dbReference>
<protein>
    <submittedName>
        <fullName evidence="3">Acetyltransferase, GNAT family</fullName>
    </submittedName>
</protein>
<dbReference type="Proteomes" id="UP000001816">
    <property type="component" value="Chromosome"/>
</dbReference>
<dbReference type="InterPro" id="IPR000182">
    <property type="entry name" value="GNAT_dom"/>
</dbReference>
<evidence type="ECO:0000313" key="3">
    <source>
        <dbReference type="EMBL" id="AAK22178.1"/>
    </source>
</evidence>
<reference evidence="3 4" key="1">
    <citation type="journal article" date="2001" name="Proc. Natl. Acad. Sci. U.S.A.">
        <title>Complete genome sequence of Caulobacter crescentus.</title>
        <authorList>
            <person name="Nierman W.C."/>
            <person name="Feldblyum T.V."/>
            <person name="Laub M.T."/>
            <person name="Paulsen I.T."/>
            <person name="Nelson K.E."/>
            <person name="Eisen J.A."/>
            <person name="Heidelberg J.F."/>
            <person name="Alley M.R."/>
            <person name="Ohta N."/>
            <person name="Maddock J.R."/>
            <person name="Potocka I."/>
            <person name="Nelson W.C."/>
            <person name="Newton A."/>
            <person name="Stephens C."/>
            <person name="Phadke N.D."/>
            <person name="Ely B."/>
            <person name="DeBoy R.T."/>
            <person name="Dodson R.J."/>
            <person name="Durkin A.S."/>
            <person name="Gwinn M.L."/>
            <person name="Haft D.H."/>
            <person name="Kolonay J.F."/>
            <person name="Smit J."/>
            <person name="Craven M.B."/>
            <person name="Khouri H."/>
            <person name="Shetty J."/>
            <person name="Berry K."/>
            <person name="Utterback T."/>
            <person name="Tran K."/>
            <person name="Wolf A."/>
            <person name="Vamathevan J."/>
            <person name="Ermolaeva M."/>
            <person name="White O."/>
            <person name="Salzberg S.L."/>
            <person name="Venter J.C."/>
            <person name="Shapiro L."/>
            <person name="Fraser C.M."/>
        </authorList>
    </citation>
    <scope>NUCLEOTIDE SEQUENCE [LARGE SCALE GENOMIC DNA]</scope>
    <source>
        <strain evidence="4">ATCC 19089 / CB15</strain>
    </source>
</reference>
<dbReference type="SMR" id="Q9ABN5"/>
<feature type="domain" description="N-acetyltransferase" evidence="2">
    <location>
        <begin position="23"/>
        <end position="179"/>
    </location>
</feature>
<dbReference type="Pfam" id="PF00583">
    <property type="entry name" value="Acetyltransf_1"/>
    <property type="match status" value="1"/>
</dbReference>
<dbReference type="PATRIC" id="fig|190650.5.peg.188"/>
<dbReference type="eggNOG" id="COG0456">
    <property type="taxonomic scope" value="Bacteria"/>
</dbReference>
<name>Q9ABN5_CAUVC</name>
<dbReference type="InterPro" id="IPR050769">
    <property type="entry name" value="NAT_camello-type"/>
</dbReference>
<dbReference type="InterPro" id="IPR016181">
    <property type="entry name" value="Acyl_CoA_acyltransferase"/>
</dbReference>
<gene>
    <name evidence="3" type="ordered locus">CC_0191</name>
</gene>
<dbReference type="EnsemblBacteria" id="AAK22178">
    <property type="protein sequence ID" value="AAK22178"/>
    <property type="gene ID" value="CC_0191"/>
</dbReference>
<dbReference type="Gene3D" id="3.40.630.30">
    <property type="match status" value="1"/>
</dbReference>